<dbReference type="CDD" id="cd04484">
    <property type="entry name" value="polC_OBF"/>
    <property type="match status" value="1"/>
</dbReference>
<dbReference type="GO" id="GO:0008408">
    <property type="term" value="F:3'-5' exonuclease activity"/>
    <property type="evidence" value="ECO:0007669"/>
    <property type="project" value="UniProtKB-UniRule"/>
</dbReference>
<feature type="domain" description="Polymerase/histidinol phosphatase N-terminal" evidence="13">
    <location>
        <begin position="314"/>
        <end position="381"/>
    </location>
</feature>
<dbReference type="Pfam" id="PF07733">
    <property type="entry name" value="DNA_pol3_alpha"/>
    <property type="match status" value="1"/>
</dbReference>
<dbReference type="InterPro" id="IPR029460">
    <property type="entry name" value="DNAPol_HHH"/>
</dbReference>
<reference evidence="14 15" key="1">
    <citation type="submission" date="2016-10" db="EMBL/GenBank/DDBJ databases">
        <authorList>
            <person name="de Groot N.N."/>
        </authorList>
    </citation>
    <scope>NUCLEOTIDE SEQUENCE [LARGE SCALE GENOMIC DNA]</scope>
    <source>
        <strain evidence="14 15">S3b</strain>
    </source>
</reference>
<dbReference type="GO" id="GO:0003887">
    <property type="term" value="F:DNA-directed DNA polymerase activity"/>
    <property type="evidence" value="ECO:0007669"/>
    <property type="project" value="UniProtKB-UniRule"/>
</dbReference>
<dbReference type="InterPro" id="IPR011708">
    <property type="entry name" value="DNA_pol3_alpha_NTPase_dom"/>
</dbReference>
<dbReference type="FunFam" id="3.30.420.10:FF:000045">
    <property type="entry name" value="3'-5' exonuclease DinG"/>
    <property type="match status" value="1"/>
</dbReference>
<evidence type="ECO:0000256" key="6">
    <source>
        <dbReference type="ARBA" id="ARBA00022722"/>
    </source>
</evidence>
<comment type="function">
    <text evidence="1 11">Required for replicative DNA synthesis. This DNA polymerase also exhibits 3' to 5' exonuclease activity.</text>
</comment>
<dbReference type="Gene3D" id="3.30.420.10">
    <property type="entry name" value="Ribonuclease H-like superfamily/Ribonuclease H"/>
    <property type="match status" value="1"/>
</dbReference>
<dbReference type="STRING" id="1630.SAMN05216514_103101"/>
<dbReference type="InterPro" id="IPR003141">
    <property type="entry name" value="Pol/His_phosphatase_N"/>
</dbReference>
<keyword evidence="9 11" id="KW-0239">DNA-directed DNA polymerase</keyword>
<dbReference type="Gene3D" id="1.10.150.870">
    <property type="match status" value="1"/>
</dbReference>
<dbReference type="PANTHER" id="PTHR32294">
    <property type="entry name" value="DNA POLYMERASE III SUBUNIT ALPHA"/>
    <property type="match status" value="1"/>
</dbReference>
<evidence type="ECO:0000256" key="3">
    <source>
        <dbReference type="ARBA" id="ARBA00022679"/>
    </source>
</evidence>
<evidence type="ECO:0000256" key="4">
    <source>
        <dbReference type="ARBA" id="ARBA00022695"/>
    </source>
</evidence>
<dbReference type="CDD" id="cd07435">
    <property type="entry name" value="PHP_PolIIIA_POLC"/>
    <property type="match status" value="1"/>
</dbReference>
<name>A0A1H2RDN7_9FIRM</name>
<dbReference type="Proteomes" id="UP000182429">
    <property type="component" value="Unassembled WGS sequence"/>
</dbReference>
<feature type="domain" description="Exonuclease" evidence="12">
    <location>
        <begin position="399"/>
        <end position="567"/>
    </location>
</feature>
<dbReference type="EC" id="2.7.7.7" evidence="11"/>
<dbReference type="InterPro" id="IPR012337">
    <property type="entry name" value="RNaseH-like_sf"/>
</dbReference>
<keyword evidence="6 11" id="KW-0540">Nuclease</keyword>
<dbReference type="EMBL" id="FNNF01000005">
    <property type="protein sequence ID" value="SDW16944.1"/>
    <property type="molecule type" value="Genomic_DNA"/>
</dbReference>
<proteinExistence type="inferred from homology"/>
<dbReference type="CDD" id="cd06127">
    <property type="entry name" value="DEDDh"/>
    <property type="match status" value="1"/>
</dbReference>
<dbReference type="InterPro" id="IPR006308">
    <property type="entry name" value="Pol_III_a_PolC-type_gram_pos"/>
</dbReference>
<dbReference type="SUPFAM" id="SSF53098">
    <property type="entry name" value="Ribonuclease H-like"/>
    <property type="match status" value="1"/>
</dbReference>
<dbReference type="GO" id="GO:0003677">
    <property type="term" value="F:DNA binding"/>
    <property type="evidence" value="ECO:0007669"/>
    <property type="project" value="UniProtKB-UniRule"/>
</dbReference>
<evidence type="ECO:0000256" key="9">
    <source>
        <dbReference type="ARBA" id="ARBA00022932"/>
    </source>
</evidence>
<evidence type="ECO:0000256" key="1">
    <source>
        <dbReference type="ARBA" id="ARBA00003452"/>
    </source>
</evidence>
<organism evidence="14 15">
    <name type="scientific">Kandleria vitulina</name>
    <dbReference type="NCBI Taxonomy" id="1630"/>
    <lineage>
        <taxon>Bacteria</taxon>
        <taxon>Bacillati</taxon>
        <taxon>Bacillota</taxon>
        <taxon>Erysipelotrichia</taxon>
        <taxon>Erysipelotrichales</taxon>
        <taxon>Coprobacillaceae</taxon>
        <taxon>Kandleria</taxon>
    </lineage>
</organism>
<dbReference type="Pfam" id="PF17657">
    <property type="entry name" value="DNA_pol3_finger"/>
    <property type="match status" value="1"/>
</dbReference>
<dbReference type="InterPro" id="IPR040982">
    <property type="entry name" value="DNA_pol3_finger"/>
</dbReference>
<dbReference type="InterPro" id="IPR013520">
    <property type="entry name" value="Ribonucl_H"/>
</dbReference>
<dbReference type="Gene3D" id="1.10.150.700">
    <property type="entry name" value="PolC, middle finger domain"/>
    <property type="match status" value="1"/>
</dbReference>
<protein>
    <recommendedName>
        <fullName evidence="11">DNA polymerase III PolC-type</fullName>
        <shortName evidence="11">PolIII</shortName>
        <ecNumber evidence="11">2.7.7.7</ecNumber>
    </recommendedName>
</protein>
<dbReference type="GO" id="GO:0006261">
    <property type="term" value="P:DNA-templated DNA replication"/>
    <property type="evidence" value="ECO:0007669"/>
    <property type="project" value="UniProtKB-UniRule"/>
</dbReference>
<evidence type="ECO:0000256" key="8">
    <source>
        <dbReference type="ARBA" id="ARBA00022839"/>
    </source>
</evidence>
<accession>A0A1H2RDN7</accession>
<dbReference type="InterPro" id="IPR006054">
    <property type="entry name" value="DnaQ"/>
</dbReference>
<dbReference type="SMART" id="SM00481">
    <property type="entry name" value="POLIIIAc"/>
    <property type="match status" value="1"/>
</dbReference>
<dbReference type="InterPro" id="IPR004013">
    <property type="entry name" value="PHP_dom"/>
</dbReference>
<keyword evidence="3 11" id="KW-0808">Transferase</keyword>
<dbReference type="Gene3D" id="3.30.1900.20">
    <property type="match status" value="2"/>
</dbReference>
<comment type="similarity">
    <text evidence="11">Belongs to the DNA polymerase type-C family. PolC subfamily.</text>
</comment>
<dbReference type="eggNOG" id="COG2176">
    <property type="taxonomic scope" value="Bacteria"/>
</dbReference>
<dbReference type="InterPro" id="IPR044923">
    <property type="entry name" value="PolC_middle_finger_sf"/>
</dbReference>
<sequence length="1440" mass="164567">MDKMAILLKQLELSNVPHLLSSKIKRVIVHHDDHYTFFISSAQLLPLDEVTRLLDSRNHFPYPTEFFFETKQSFDEAEVLEYSAFIFEKLAIRYPEIATVEKKDLSFKNNVLLIQAINVIQVNQFTNLYPVFEHYFQMFGLHISFKTYIDKNNEDYKALEEELNHPADAYVSPEALKMVSSSAPAPSHSFEKGKQRSYKKEYTHVKMCEVDMNIRDAMVQGYCFKEETTQLKSGKHLQTLYVTDYTDSIIVKRFESKRVTKEDLDQLKKGGKWIRVKGQVEYDKFSQEQIIMARDIEIIPSPKEREDQAKEKRVELHMHSNMSTLDGMNPVADYIKQAAKWGHKAVAVTDHGNVQSFPDAQSAAKSNNIKMIYGVELNMIDMDFTSVMNVSSIPLNDLTFVSFDLETTGLSQIDDHITEFGAVKIKNGLIVDRMQSFVKSPKPISPKISELTSITNEDIKHAPTIEELMPKILEFFGDHLLVAHNGKFDIGMLDKDLRNMGHEPIQNTWIDSLPLARHLIPLMRSYRLGAVCNYYKIPYDGEEAHRADYDAEVLGLAFNSMVEDMKKRGIQDVNEINDLPMEESYKHAFPYHMTAIAKTHDGLKNMFRIISLANTKYFYRSERIPRAELEHYRDGLLYGSSCLNSKVFEIAATRNIEELREEIRFYDYIEIQPLVDAECLVYRHRYESLEDIQKIYERIIQVAKEEGKIIVATGDVHFLNPSDKIFRDVFISNDKLQINGRPHPLLVRGDPKALTPDCYFRTTDEMLKLFPYLSDEETYEYVVTNTNKIADLCDDEIQVVKDKLYPPHIENVDQKFKDLCYDTAHRLYGKELPEVVEKRLEREVSSIIKHGFAVIYYISALLVHASNDDGYLVGSRGSVGSSFAATMSGISEVNPLPPHYRCPHCQHSEFFEDGEIANGFDLPDKRCPVCGTYMKGDGHNIPFETFLGFNGDKVPDIDLNFSGEYQPKAHAFCRKIFGEAHSFRAGTIATVAEKTAYGYAKAYAERLGIEDTISGAELQRLADGCQGVKRTTGQHPAGIIVIPDDMEVFDFTPYQYPADDVNAAWKTTHFDFHKIHDNVLKFDILGHVDPTVTRKLQDLTGIDPMTIPTNDPYVMSLFTSSKALGIDLSYMNCKSGAIGLPEFGTRFVRSMLDATQPKSFNDLVIISGLSHGTDVYLGNAETLIKTGTCTLSNVIGCRDDIMVYLIEKGLPNKDAFDIMEVTRKGKAPKVFPEKGYVELMQKHNVPQWYIDSCLKIKYMFPKAHAAAYVYSALRIAWWKLYYPREYYTVYFTTRCDAYEIETMINGKEATWNRYQEILHLKSENKTSNKDEALITVFEVCMEMFDRGYHFSPLSLDKSDSRSFTLDKDDPFAIVPPFTSIDGLGDSVGDTVIAARNEHEFTSVEDVKKRTKLSNTHIETLSRMGVLDHLSESDQLSIFDL</sequence>
<dbReference type="HAMAP" id="MF_00356">
    <property type="entry name" value="DNApol_PolC"/>
    <property type="match status" value="1"/>
</dbReference>
<dbReference type="RefSeq" id="WP_074685810.1">
    <property type="nucleotide sequence ID" value="NZ_FNNF01000005.1"/>
</dbReference>
<keyword evidence="4 11" id="KW-0548">Nucleotidyltransferase</keyword>
<comment type="catalytic activity">
    <reaction evidence="10 11">
        <text>DNA(n) + a 2'-deoxyribonucleoside 5'-triphosphate = DNA(n+1) + diphosphate</text>
        <dbReference type="Rhea" id="RHEA:22508"/>
        <dbReference type="Rhea" id="RHEA-COMP:17339"/>
        <dbReference type="Rhea" id="RHEA-COMP:17340"/>
        <dbReference type="ChEBI" id="CHEBI:33019"/>
        <dbReference type="ChEBI" id="CHEBI:61560"/>
        <dbReference type="ChEBI" id="CHEBI:173112"/>
        <dbReference type="EC" id="2.7.7.7"/>
    </reaction>
</comment>
<dbReference type="Gene3D" id="3.20.20.140">
    <property type="entry name" value="Metal-dependent hydrolases"/>
    <property type="match status" value="2"/>
</dbReference>
<comment type="subcellular location">
    <subcellularLocation>
        <location evidence="11">Cytoplasm</location>
    </subcellularLocation>
</comment>
<evidence type="ECO:0000256" key="10">
    <source>
        <dbReference type="ARBA" id="ARBA00049244"/>
    </source>
</evidence>
<dbReference type="Gene3D" id="6.10.140.1510">
    <property type="match status" value="1"/>
</dbReference>
<dbReference type="InterPro" id="IPR004805">
    <property type="entry name" value="DnaE2/DnaE/PolC"/>
</dbReference>
<dbReference type="OrthoDB" id="9804290at2"/>
<dbReference type="Pfam" id="PF00929">
    <property type="entry name" value="RNase_T"/>
    <property type="match status" value="1"/>
</dbReference>
<evidence type="ECO:0000256" key="11">
    <source>
        <dbReference type="HAMAP-Rule" id="MF_00356"/>
    </source>
</evidence>
<evidence type="ECO:0000259" key="12">
    <source>
        <dbReference type="SMART" id="SM00479"/>
    </source>
</evidence>
<keyword evidence="5 11" id="KW-0235">DNA replication</keyword>
<dbReference type="Pfam" id="PF02811">
    <property type="entry name" value="PHP"/>
    <property type="match status" value="1"/>
</dbReference>
<gene>
    <name evidence="11" type="primary">polC</name>
    <name evidence="14" type="ORF">SAMN04487759_10565</name>
</gene>
<evidence type="ECO:0000259" key="13">
    <source>
        <dbReference type="SMART" id="SM00481"/>
    </source>
</evidence>
<dbReference type="NCBIfam" id="TIGR00573">
    <property type="entry name" value="dnaq"/>
    <property type="match status" value="1"/>
</dbReference>
<dbReference type="NCBIfam" id="TIGR01405">
    <property type="entry name" value="polC_Gram_pos"/>
    <property type="match status" value="1"/>
</dbReference>
<dbReference type="SMART" id="SM00479">
    <property type="entry name" value="EXOIII"/>
    <property type="match status" value="1"/>
</dbReference>
<dbReference type="NCBIfam" id="NF001688">
    <property type="entry name" value="PRK00448.1"/>
    <property type="match status" value="1"/>
</dbReference>
<keyword evidence="2 11" id="KW-0963">Cytoplasm</keyword>
<dbReference type="GO" id="GO:0005737">
    <property type="term" value="C:cytoplasm"/>
    <property type="evidence" value="ECO:0007669"/>
    <property type="project" value="UniProtKB-SubCell"/>
</dbReference>
<keyword evidence="8 11" id="KW-0269">Exonuclease</keyword>
<evidence type="ECO:0000313" key="15">
    <source>
        <dbReference type="Proteomes" id="UP000182429"/>
    </source>
</evidence>
<dbReference type="Pfam" id="PF14579">
    <property type="entry name" value="HHH_6"/>
    <property type="match status" value="1"/>
</dbReference>
<evidence type="ECO:0000256" key="2">
    <source>
        <dbReference type="ARBA" id="ARBA00022490"/>
    </source>
</evidence>
<evidence type="ECO:0000256" key="5">
    <source>
        <dbReference type="ARBA" id="ARBA00022705"/>
    </source>
</evidence>
<dbReference type="InterPro" id="IPR036397">
    <property type="entry name" value="RNaseH_sf"/>
</dbReference>
<keyword evidence="7 11" id="KW-0378">Hydrolase</keyword>
<evidence type="ECO:0000313" key="14">
    <source>
        <dbReference type="EMBL" id="SDW16944.1"/>
    </source>
</evidence>
<dbReference type="InterPro" id="IPR012340">
    <property type="entry name" value="NA-bd_OB-fold"/>
</dbReference>
<evidence type="ECO:0000256" key="7">
    <source>
        <dbReference type="ARBA" id="ARBA00022801"/>
    </source>
</evidence>
<dbReference type="PANTHER" id="PTHR32294:SF5">
    <property type="entry name" value="DNA POLYMERASE III POLC-TYPE"/>
    <property type="match status" value="1"/>
</dbReference>
<dbReference type="Gene3D" id="2.40.50.140">
    <property type="entry name" value="Nucleic acid-binding proteins"/>
    <property type="match status" value="1"/>
</dbReference>